<evidence type="ECO:0000313" key="2">
    <source>
        <dbReference type="Proteomes" id="UP000327085"/>
    </source>
</evidence>
<organism evidence="1 2">
    <name type="scientific">Prunus dulcis</name>
    <name type="common">Almond</name>
    <name type="synonym">Amygdalus dulcis</name>
    <dbReference type="NCBI Taxonomy" id="3755"/>
    <lineage>
        <taxon>Eukaryota</taxon>
        <taxon>Viridiplantae</taxon>
        <taxon>Streptophyta</taxon>
        <taxon>Embryophyta</taxon>
        <taxon>Tracheophyta</taxon>
        <taxon>Spermatophyta</taxon>
        <taxon>Magnoliopsida</taxon>
        <taxon>eudicotyledons</taxon>
        <taxon>Gunneridae</taxon>
        <taxon>Pentapetalae</taxon>
        <taxon>rosids</taxon>
        <taxon>fabids</taxon>
        <taxon>Rosales</taxon>
        <taxon>Rosaceae</taxon>
        <taxon>Amygdaloideae</taxon>
        <taxon>Amygdaleae</taxon>
        <taxon>Prunus</taxon>
    </lineage>
</organism>
<feature type="non-terminal residue" evidence="1">
    <location>
        <position position="95"/>
    </location>
</feature>
<dbReference type="Proteomes" id="UP000327085">
    <property type="component" value="Unassembled WGS sequence"/>
</dbReference>
<dbReference type="SUPFAM" id="SSF56672">
    <property type="entry name" value="DNA/RNA polymerases"/>
    <property type="match status" value="1"/>
</dbReference>
<name>A0A5E4GK94_PRUDU</name>
<dbReference type="InterPro" id="IPR043502">
    <property type="entry name" value="DNA/RNA_pol_sf"/>
</dbReference>
<gene>
    <name evidence="1" type="ORF">ALMOND_2B016689</name>
</gene>
<reference evidence="2" key="1">
    <citation type="journal article" date="2020" name="Plant J.">
        <title>Transposons played a major role in the diversification between the closely related almond and peach genomes: results from the almond genome sequence.</title>
        <authorList>
            <person name="Alioto T."/>
            <person name="Alexiou K.G."/>
            <person name="Bardil A."/>
            <person name="Barteri F."/>
            <person name="Castanera R."/>
            <person name="Cruz F."/>
            <person name="Dhingra A."/>
            <person name="Duval H."/>
            <person name="Fernandez I Marti A."/>
            <person name="Frias L."/>
            <person name="Galan B."/>
            <person name="Garcia J.L."/>
            <person name="Howad W."/>
            <person name="Gomez-Garrido J."/>
            <person name="Gut M."/>
            <person name="Julca I."/>
            <person name="Morata J."/>
            <person name="Puigdomenech P."/>
            <person name="Ribeca P."/>
            <person name="Rubio Cabetas M.J."/>
            <person name="Vlasova A."/>
            <person name="Wirthensohn M."/>
            <person name="Garcia-Mas J."/>
            <person name="Gabaldon T."/>
            <person name="Casacuberta J.M."/>
            <person name="Arus P."/>
        </authorList>
    </citation>
    <scope>NUCLEOTIDE SEQUENCE [LARGE SCALE GENOMIC DNA]</scope>
    <source>
        <strain evidence="2">cv. Texas</strain>
    </source>
</reference>
<dbReference type="EMBL" id="CABIKO010000891">
    <property type="protein sequence ID" value="VVA40001.1"/>
    <property type="molecule type" value="Genomic_DNA"/>
</dbReference>
<dbReference type="OMA" id="PISHRKW"/>
<proteinExistence type="predicted"/>
<dbReference type="AlphaFoldDB" id="A0A5E4GK94"/>
<dbReference type="Gene3D" id="3.10.10.10">
    <property type="entry name" value="HIV Type 1 Reverse Transcriptase, subunit A, domain 1"/>
    <property type="match status" value="1"/>
</dbReference>
<evidence type="ECO:0000313" key="1">
    <source>
        <dbReference type="EMBL" id="VVA40001.1"/>
    </source>
</evidence>
<feature type="non-terminal residue" evidence="1">
    <location>
        <position position="1"/>
    </location>
</feature>
<dbReference type="Gramene" id="VVA40001">
    <property type="protein sequence ID" value="VVA40001"/>
    <property type="gene ID" value="Prudul26B016689"/>
</dbReference>
<accession>A0A5E4GK94</accession>
<protein>
    <submittedName>
        <fullName evidence="1">PREDICTED: LOW QUALITY PROTEIN</fullName>
    </submittedName>
</protein>
<dbReference type="InParanoid" id="A0A5E4GK94"/>
<sequence length="95" mass="11030">DETYHVVISSKIELLHEGMLLKVLKDHRTAIGWTLSDIKGISSLVCTHQIFLEEDAKPVRQAQRRLNPTMKEVVQKEVLKLWDAGIIYPISHRKW</sequence>